<accession>A0AAD8G341</accession>
<dbReference type="GO" id="GO:0006986">
    <property type="term" value="P:response to unfolded protein"/>
    <property type="evidence" value="ECO:0007669"/>
    <property type="project" value="UniProtKB-KW"/>
</dbReference>
<feature type="region of interest" description="Disordered" evidence="7">
    <location>
        <begin position="123"/>
        <end position="216"/>
    </location>
</feature>
<keyword evidence="2" id="KW-0834">Unfolded protein response</keyword>
<evidence type="ECO:0000256" key="7">
    <source>
        <dbReference type="SAM" id="MobiDB-lite"/>
    </source>
</evidence>
<dbReference type="Pfam" id="PF23187">
    <property type="entry name" value="UBX7_N"/>
    <property type="match status" value="1"/>
</dbReference>
<evidence type="ECO:0000256" key="3">
    <source>
        <dbReference type="ARBA" id="ARBA00038812"/>
    </source>
</evidence>
<dbReference type="AlphaFoldDB" id="A0AAD8G341"/>
<proteinExistence type="predicted"/>
<dbReference type="SUPFAM" id="SSF52833">
    <property type="entry name" value="Thioredoxin-like"/>
    <property type="match status" value="1"/>
</dbReference>
<comment type="function">
    <text evidence="6">Involved in endoplasmic reticulum-associated protein degradation (ERAD). Acts as a platform to recruit both UBQLN1 and VCP to the ER during ERAD.</text>
</comment>
<dbReference type="PROSITE" id="PS50033">
    <property type="entry name" value="UBX"/>
    <property type="match status" value="1"/>
</dbReference>
<gene>
    <name evidence="9" type="primary">UBXN4</name>
    <name evidence="9" type="ORF">AOXY_G12541</name>
</gene>
<sequence length="532" mass="59157">MLWFEGSIPAAIASAKQKNSVFVVFIAGEDDQSTQMLSSWEDENVAEATAQSFVAIKIDAKSDTCVQFSQIYPVVCIPSSFFIGDNGIPLEVIAGSVPAEQLVNRIEKVKQMHIQQKNVKLRGADENQVATEQHSASLVTPDLTSQSQSLPSETVQPNGAHLSDTEPENVAAAAASKECLSKTVEDGLHSGQPSPAEEISVSSEDASVSSQPEEDLNIKVKRLTKKLEERREHKNREEEENEIKKEVERRKVGKEILDFKKKNEGEKTKRMLEERNREKAEEKAARDRVKQQIALDRADRATRYAKTKEEVDAATAAALQTRQTELVAKKQASQKERSAVARIQFRLPDGSFITNQFPSETRLEEARLFAAQEVGKKYGNFSLATMFPRREFTIEDLGKTLLELELAPSAAIVLLPQTGRSAAAVVQSSGGGIWGVLGTIFYPLFAVWRFISNFVFASPPPPGSSTRQAPQPEHSQPSTSTAAEPKRETIRKRVLEKHTDDFKKDGKIYRLRTQEDNEDDNNTWNGNSTQQM</sequence>
<dbReference type="Gene3D" id="3.40.30.10">
    <property type="entry name" value="Glutaredoxin"/>
    <property type="match status" value="1"/>
</dbReference>
<dbReference type="Pfam" id="PF00789">
    <property type="entry name" value="UBX"/>
    <property type="match status" value="1"/>
</dbReference>
<feature type="compositionally biased region" description="Basic and acidic residues" evidence="7">
    <location>
        <begin position="484"/>
        <end position="515"/>
    </location>
</feature>
<evidence type="ECO:0000256" key="5">
    <source>
        <dbReference type="ARBA" id="ARBA00041575"/>
    </source>
</evidence>
<dbReference type="PANTHER" id="PTHR46424:SF1">
    <property type="entry name" value="UBX DOMAIN-CONTAINING PROTEIN 4"/>
    <property type="match status" value="1"/>
</dbReference>
<dbReference type="Gene3D" id="3.10.20.90">
    <property type="entry name" value="Phosphatidylinositol 3-kinase Catalytic Subunit, Chain A, domain 1"/>
    <property type="match status" value="1"/>
</dbReference>
<name>A0AAD8G341_ACIOX</name>
<dbReference type="InterPro" id="IPR036249">
    <property type="entry name" value="Thioredoxin-like_sf"/>
</dbReference>
<feature type="compositionally biased region" description="Basic and acidic residues" evidence="7">
    <location>
        <begin position="179"/>
        <end position="188"/>
    </location>
</feature>
<feature type="compositionally biased region" description="Polar residues" evidence="7">
    <location>
        <begin position="128"/>
        <end position="157"/>
    </location>
</feature>
<evidence type="ECO:0000256" key="1">
    <source>
        <dbReference type="ARBA" id="ARBA00004406"/>
    </source>
</evidence>
<comment type="subcellular location">
    <subcellularLocation>
        <location evidence="1">Endoplasmic reticulum membrane</location>
        <topology evidence="1">Peripheral membrane protein</topology>
    </subcellularLocation>
</comment>
<feature type="domain" description="UBX" evidence="8">
    <location>
        <begin position="336"/>
        <end position="414"/>
    </location>
</feature>
<dbReference type="GO" id="GO:0005789">
    <property type="term" value="C:endoplasmic reticulum membrane"/>
    <property type="evidence" value="ECO:0007669"/>
    <property type="project" value="UniProtKB-SubCell"/>
</dbReference>
<dbReference type="InterPro" id="IPR001012">
    <property type="entry name" value="UBX_dom"/>
</dbReference>
<evidence type="ECO:0000313" key="9">
    <source>
        <dbReference type="EMBL" id="KAK1166023.1"/>
    </source>
</evidence>
<feature type="compositionally biased region" description="Polar residues" evidence="7">
    <location>
        <begin position="522"/>
        <end position="532"/>
    </location>
</feature>
<dbReference type="EMBL" id="JAGXEW010000011">
    <property type="protein sequence ID" value="KAK1166023.1"/>
    <property type="molecule type" value="Genomic_DNA"/>
</dbReference>
<feature type="compositionally biased region" description="Polar residues" evidence="7">
    <location>
        <begin position="464"/>
        <end position="482"/>
    </location>
</feature>
<dbReference type="SMART" id="SM00166">
    <property type="entry name" value="UBX"/>
    <property type="match status" value="1"/>
</dbReference>
<feature type="compositionally biased region" description="Low complexity" evidence="7">
    <location>
        <begin position="196"/>
        <end position="210"/>
    </location>
</feature>
<dbReference type="InterPro" id="IPR029071">
    <property type="entry name" value="Ubiquitin-like_domsf"/>
</dbReference>
<evidence type="ECO:0000256" key="6">
    <source>
        <dbReference type="ARBA" id="ARBA00046062"/>
    </source>
</evidence>
<evidence type="ECO:0000259" key="8">
    <source>
        <dbReference type="PROSITE" id="PS50033"/>
    </source>
</evidence>
<organism evidence="9 10">
    <name type="scientific">Acipenser oxyrinchus oxyrinchus</name>
    <dbReference type="NCBI Taxonomy" id="40147"/>
    <lineage>
        <taxon>Eukaryota</taxon>
        <taxon>Metazoa</taxon>
        <taxon>Chordata</taxon>
        <taxon>Craniata</taxon>
        <taxon>Vertebrata</taxon>
        <taxon>Euteleostomi</taxon>
        <taxon>Actinopterygii</taxon>
        <taxon>Chondrostei</taxon>
        <taxon>Acipenseriformes</taxon>
        <taxon>Acipenseridae</taxon>
        <taxon>Acipenser</taxon>
    </lineage>
</organism>
<comment type="subunit">
    <text evidence="3">Directly interacts with VCP. Interacts with UBQLN1. Forms a complex with VCP and UBQLN1.</text>
</comment>
<comment type="caution">
    <text evidence="9">The sequence shown here is derived from an EMBL/GenBank/DDBJ whole genome shotgun (WGS) entry which is preliminary data.</text>
</comment>
<dbReference type="GO" id="GO:0036503">
    <property type="term" value="P:ERAD pathway"/>
    <property type="evidence" value="ECO:0007669"/>
    <property type="project" value="TreeGrafter"/>
</dbReference>
<evidence type="ECO:0000256" key="4">
    <source>
        <dbReference type="ARBA" id="ARBA00040925"/>
    </source>
</evidence>
<dbReference type="PANTHER" id="PTHR46424">
    <property type="entry name" value="UBX DOMAIN-CONTAINING PROTEIN 4"/>
    <property type="match status" value="1"/>
</dbReference>
<feature type="region of interest" description="Disordered" evidence="7">
    <location>
        <begin position="460"/>
        <end position="532"/>
    </location>
</feature>
<evidence type="ECO:0000256" key="2">
    <source>
        <dbReference type="ARBA" id="ARBA00023230"/>
    </source>
</evidence>
<evidence type="ECO:0000313" key="10">
    <source>
        <dbReference type="Proteomes" id="UP001230051"/>
    </source>
</evidence>
<dbReference type="SUPFAM" id="SSF54236">
    <property type="entry name" value="Ubiquitin-like"/>
    <property type="match status" value="1"/>
</dbReference>
<protein>
    <recommendedName>
        <fullName evidence="4">UBX domain-containing protein 4</fullName>
    </recommendedName>
    <alternativeName>
        <fullName evidence="5">UBX domain-containing protein 2</fullName>
    </alternativeName>
</protein>
<dbReference type="CDD" id="cd16117">
    <property type="entry name" value="UBX_UBXN4"/>
    <property type="match status" value="1"/>
</dbReference>
<reference evidence="9" key="1">
    <citation type="submission" date="2022-02" db="EMBL/GenBank/DDBJ databases">
        <title>Atlantic sturgeon de novo genome assembly.</title>
        <authorList>
            <person name="Stock M."/>
            <person name="Klopp C."/>
            <person name="Guiguen Y."/>
            <person name="Cabau C."/>
            <person name="Parinello H."/>
            <person name="Santidrian Yebra-Pimentel E."/>
            <person name="Kuhl H."/>
            <person name="Dirks R.P."/>
            <person name="Guessner J."/>
            <person name="Wuertz S."/>
            <person name="Du K."/>
            <person name="Schartl M."/>
        </authorList>
    </citation>
    <scope>NUCLEOTIDE SEQUENCE</scope>
    <source>
        <strain evidence="9">STURGEONOMICS-FGT-2020</strain>
        <tissue evidence="9">Whole blood</tissue>
    </source>
</reference>
<keyword evidence="10" id="KW-1185">Reference proteome</keyword>
<dbReference type="Proteomes" id="UP001230051">
    <property type="component" value="Unassembled WGS sequence"/>
</dbReference>